<organism evidence="2 3">
    <name type="scientific">Tetrahymena thermophila (strain SB210)</name>
    <dbReference type="NCBI Taxonomy" id="312017"/>
    <lineage>
        <taxon>Eukaryota</taxon>
        <taxon>Sar</taxon>
        <taxon>Alveolata</taxon>
        <taxon>Ciliophora</taxon>
        <taxon>Intramacronucleata</taxon>
        <taxon>Oligohymenophorea</taxon>
        <taxon>Hymenostomatida</taxon>
        <taxon>Tetrahymenina</taxon>
        <taxon>Tetrahymenidae</taxon>
        <taxon>Tetrahymena</taxon>
    </lineage>
</organism>
<feature type="transmembrane region" description="Helical" evidence="1">
    <location>
        <begin position="307"/>
        <end position="331"/>
    </location>
</feature>
<feature type="transmembrane region" description="Helical" evidence="1">
    <location>
        <begin position="120"/>
        <end position="138"/>
    </location>
</feature>
<evidence type="ECO:0000313" key="2">
    <source>
        <dbReference type="EMBL" id="EAR97875.1"/>
    </source>
</evidence>
<protein>
    <submittedName>
        <fullName evidence="2">Transmembrane protein, putative</fullName>
    </submittedName>
</protein>
<reference evidence="3" key="1">
    <citation type="journal article" date="2006" name="PLoS Biol.">
        <title>Macronuclear genome sequence of the ciliate Tetrahymena thermophila, a model eukaryote.</title>
        <authorList>
            <person name="Eisen J.A."/>
            <person name="Coyne R.S."/>
            <person name="Wu M."/>
            <person name="Wu D."/>
            <person name="Thiagarajan M."/>
            <person name="Wortman J.R."/>
            <person name="Badger J.H."/>
            <person name="Ren Q."/>
            <person name="Amedeo P."/>
            <person name="Jones K.M."/>
            <person name="Tallon L.J."/>
            <person name="Delcher A.L."/>
            <person name="Salzberg S.L."/>
            <person name="Silva J.C."/>
            <person name="Haas B.J."/>
            <person name="Majoros W.H."/>
            <person name="Farzad M."/>
            <person name="Carlton J.M."/>
            <person name="Smith R.K. Jr."/>
            <person name="Garg J."/>
            <person name="Pearlman R.E."/>
            <person name="Karrer K.M."/>
            <person name="Sun L."/>
            <person name="Manning G."/>
            <person name="Elde N.C."/>
            <person name="Turkewitz A.P."/>
            <person name="Asai D.J."/>
            <person name="Wilkes D.E."/>
            <person name="Wang Y."/>
            <person name="Cai H."/>
            <person name="Collins K."/>
            <person name="Stewart B.A."/>
            <person name="Lee S.R."/>
            <person name="Wilamowska K."/>
            <person name="Weinberg Z."/>
            <person name="Ruzzo W.L."/>
            <person name="Wloga D."/>
            <person name="Gaertig J."/>
            <person name="Frankel J."/>
            <person name="Tsao C.-C."/>
            <person name="Gorovsky M.A."/>
            <person name="Keeling P.J."/>
            <person name="Waller R.F."/>
            <person name="Patron N.J."/>
            <person name="Cherry J.M."/>
            <person name="Stover N.A."/>
            <person name="Krieger C.J."/>
            <person name="del Toro C."/>
            <person name="Ryder H.F."/>
            <person name="Williamson S.C."/>
            <person name="Barbeau R.A."/>
            <person name="Hamilton E.P."/>
            <person name="Orias E."/>
        </authorList>
    </citation>
    <scope>NUCLEOTIDE SEQUENCE [LARGE SCALE GENOMIC DNA]</scope>
    <source>
        <strain evidence="3">SB210</strain>
    </source>
</reference>
<dbReference type="Proteomes" id="UP000009168">
    <property type="component" value="Unassembled WGS sequence"/>
</dbReference>
<feature type="transmembrane region" description="Helical" evidence="1">
    <location>
        <begin position="368"/>
        <end position="392"/>
    </location>
</feature>
<feature type="transmembrane region" description="Helical" evidence="1">
    <location>
        <begin position="204"/>
        <end position="226"/>
    </location>
</feature>
<accession>I7MEV5</accession>
<name>I7MEV5_TETTS</name>
<dbReference type="EMBL" id="GG662656">
    <property type="protein sequence ID" value="EAR97875.1"/>
    <property type="molecule type" value="Genomic_DNA"/>
</dbReference>
<feature type="transmembrane region" description="Helical" evidence="1">
    <location>
        <begin position="337"/>
        <end position="356"/>
    </location>
</feature>
<dbReference type="HOGENOM" id="CLU_527355_0_0_1"/>
<feature type="transmembrane region" description="Helical" evidence="1">
    <location>
        <begin position="144"/>
        <end position="161"/>
    </location>
</feature>
<keyword evidence="1 2" id="KW-0812">Transmembrane</keyword>
<feature type="transmembrane region" description="Helical" evidence="1">
    <location>
        <begin position="447"/>
        <end position="467"/>
    </location>
</feature>
<keyword evidence="1" id="KW-0472">Membrane</keyword>
<dbReference type="InterPro" id="IPR036259">
    <property type="entry name" value="MFS_trans_sf"/>
</dbReference>
<keyword evidence="1" id="KW-1133">Transmembrane helix</keyword>
<feature type="transmembrane region" description="Helical" evidence="1">
    <location>
        <begin position="182"/>
        <end position="198"/>
    </location>
</feature>
<dbReference type="GeneID" id="7840360"/>
<feature type="transmembrane region" description="Helical" evidence="1">
    <location>
        <begin position="87"/>
        <end position="108"/>
    </location>
</feature>
<dbReference type="OMA" id="QEICENG"/>
<dbReference type="SUPFAM" id="SSF103473">
    <property type="entry name" value="MFS general substrate transporter"/>
    <property type="match status" value="1"/>
</dbReference>
<evidence type="ECO:0000256" key="1">
    <source>
        <dbReference type="SAM" id="Phobius"/>
    </source>
</evidence>
<dbReference type="InParanoid" id="I7MEV5"/>
<dbReference type="AlphaFoldDB" id="I7MEV5"/>
<dbReference type="KEGG" id="tet:TTHERM_00278610"/>
<gene>
    <name evidence="2" type="ORF">TTHERM_00278610</name>
</gene>
<proteinExistence type="predicted"/>
<evidence type="ECO:0000313" key="3">
    <source>
        <dbReference type="Proteomes" id="UP000009168"/>
    </source>
</evidence>
<sequence>MDTFEGTTFRQKLIYLSIMLIFACQNPIANEVPFLFYRSDLECQIDGEWRACKEQEICENGYEHKFVNTNGITSISMTQDFVCTRKLIEATIIFLGPIAQMFANFLTILYEIPKSKKFGIIYKVLLLEGISLMCIGIFQQSLIMVVLIWIIWNFVWSYYFAQVMYYIEDILPKKIYLKTPEFMNIVWPIGGLIFVSIAFFNGSYVFHCVYMIGMPIVITTIAFYFLTVTSNNQPNPDLKISSQPIKQQLIQKNISAHEQLQLKDGQISKAQQAQEQLQAEIKQKSFIHDLVEKFKELLHNKVLLKNLFIYMGCWVIQMMGNSATFIAFNSVGGVMKVNVFISVLFELSGTFLQIFLMKKYDAFKILYYNFLITGLIQTSTIFNNSGFVQMLVIGCSKISNKVTFAGILMALNYLLPQKFIQLAFSLTNIVSILANSSLPFYKYYMDLIEINFFFGLGILSLISVLLIKSSQIVVSDPKAEQNPQDHEINKKLSESPSRKISAVSASSNILLVDKNVIQ</sequence>
<dbReference type="RefSeq" id="XP_001018120.1">
    <property type="nucleotide sequence ID" value="XM_001018120.1"/>
</dbReference>
<keyword evidence="3" id="KW-1185">Reference proteome</keyword>